<dbReference type="AlphaFoldDB" id="A0A660E0D4"/>
<dbReference type="OrthoDB" id="9791543at2"/>
<keyword evidence="4" id="KW-0547">Nucleotide-binding</keyword>
<accession>A0A660E0D4</accession>
<feature type="domain" description="Zeta toxin" evidence="8">
    <location>
        <begin position="2"/>
        <end position="162"/>
    </location>
</feature>
<evidence type="ECO:0000256" key="4">
    <source>
        <dbReference type="ARBA" id="ARBA00022741"/>
    </source>
</evidence>
<evidence type="ECO:0000256" key="7">
    <source>
        <dbReference type="ARBA" id="ARBA00048178"/>
    </source>
</evidence>
<dbReference type="GO" id="GO:0016301">
    <property type="term" value="F:kinase activity"/>
    <property type="evidence" value="ECO:0007669"/>
    <property type="project" value="InterPro"/>
</dbReference>
<gene>
    <name evidence="9" type="ORF">MUDAN_MDHGFNIF_03337</name>
</gene>
<dbReference type="PANTHER" id="PTHR39206">
    <property type="entry name" value="SLL8004 PROTEIN"/>
    <property type="match status" value="1"/>
</dbReference>
<dbReference type="RefSeq" id="WP_130851931.1">
    <property type="nucleotide sequence ID" value="NZ_UYIG01000127.1"/>
</dbReference>
<dbReference type="Pfam" id="PF06414">
    <property type="entry name" value="Zeta_toxin"/>
    <property type="match status" value="1"/>
</dbReference>
<dbReference type="InterPro" id="IPR027417">
    <property type="entry name" value="P-loop_NTPase"/>
</dbReference>
<comment type="catalytic activity">
    <reaction evidence="7">
        <text>UDP-N-acetyl-alpha-D-glucosamine + ATP = UDP-N-acetyl-alpha-D-glucosamine 3'-phosphate + ADP + H(+)</text>
        <dbReference type="Rhea" id="RHEA:32671"/>
        <dbReference type="ChEBI" id="CHEBI:15378"/>
        <dbReference type="ChEBI" id="CHEBI:30616"/>
        <dbReference type="ChEBI" id="CHEBI:57705"/>
        <dbReference type="ChEBI" id="CHEBI:64353"/>
        <dbReference type="ChEBI" id="CHEBI:456216"/>
        <dbReference type="EC" id="2.7.1.176"/>
    </reaction>
</comment>
<evidence type="ECO:0000256" key="1">
    <source>
        <dbReference type="ARBA" id="ARBA00009104"/>
    </source>
</evidence>
<evidence type="ECO:0000256" key="5">
    <source>
        <dbReference type="ARBA" id="ARBA00022840"/>
    </source>
</evidence>
<evidence type="ECO:0000256" key="3">
    <source>
        <dbReference type="ARBA" id="ARBA00022649"/>
    </source>
</evidence>
<reference evidence="9 10" key="1">
    <citation type="submission" date="2018-11" db="EMBL/GenBank/DDBJ databases">
        <authorList>
            <person name="Wuyts S."/>
        </authorList>
    </citation>
    <scope>NUCLEOTIDE SEQUENCE [LARGE SCALE GENOMIC DNA]</scope>
    <source>
        <strain evidence="9">Lactobacillus mudanjiangensis AMBF249</strain>
    </source>
</reference>
<keyword evidence="10" id="KW-1185">Reference proteome</keyword>
<protein>
    <recommendedName>
        <fullName evidence="6">UDP-N-acetylglucosamine kinase</fullName>
        <ecNumber evidence="2">2.7.1.176</ecNumber>
    </recommendedName>
    <alternativeName>
        <fullName evidence="6">UDP-N-acetylglucosamine kinase</fullName>
    </alternativeName>
</protein>
<dbReference type="InterPro" id="IPR010488">
    <property type="entry name" value="Zeta_toxin_domain"/>
</dbReference>
<sequence>MEQPKYIIIAGINGAGKSTLYQTHKSIFEQTKRINADEILKKNGGDWRNQNDNFKAMREEVKQIHEAFDKRISIHVETTLSGTGKAQLNLIEEAKFKGYEVTLHYVTLDSAEKAIERVNQRVNVGGHGIEPEVIRNRYDQSFKNLPKISYKSDNVFIYDNSKVFKNVYGREKGVVRYNYLSKYPFINISLNYTEKV</sequence>
<evidence type="ECO:0000256" key="2">
    <source>
        <dbReference type="ARBA" id="ARBA00011963"/>
    </source>
</evidence>
<dbReference type="EMBL" id="UYIG01000127">
    <property type="protein sequence ID" value="VDG28943.1"/>
    <property type="molecule type" value="Genomic_DNA"/>
</dbReference>
<proteinExistence type="inferred from homology"/>
<evidence type="ECO:0000256" key="6">
    <source>
        <dbReference type="ARBA" id="ARBA00032897"/>
    </source>
</evidence>
<dbReference type="EC" id="2.7.1.176" evidence="2"/>
<evidence type="ECO:0000313" key="9">
    <source>
        <dbReference type="EMBL" id="VDG28943.1"/>
    </source>
</evidence>
<evidence type="ECO:0000313" key="10">
    <source>
        <dbReference type="Proteomes" id="UP000289996"/>
    </source>
</evidence>
<dbReference type="Gene3D" id="3.40.50.300">
    <property type="entry name" value="P-loop containing nucleotide triphosphate hydrolases"/>
    <property type="match status" value="1"/>
</dbReference>
<organism evidence="9 10">
    <name type="scientific">Lactiplantibacillus mudanjiangensis</name>
    <dbReference type="NCBI Taxonomy" id="1296538"/>
    <lineage>
        <taxon>Bacteria</taxon>
        <taxon>Bacillati</taxon>
        <taxon>Bacillota</taxon>
        <taxon>Bacilli</taxon>
        <taxon>Lactobacillales</taxon>
        <taxon>Lactobacillaceae</taxon>
        <taxon>Lactiplantibacillus</taxon>
    </lineage>
</organism>
<dbReference type="SUPFAM" id="SSF52540">
    <property type="entry name" value="P-loop containing nucleoside triphosphate hydrolases"/>
    <property type="match status" value="1"/>
</dbReference>
<comment type="similarity">
    <text evidence="1">Belongs to the zeta toxin family.</text>
</comment>
<dbReference type="GO" id="GO:0005524">
    <property type="term" value="F:ATP binding"/>
    <property type="evidence" value="ECO:0007669"/>
    <property type="project" value="UniProtKB-KW"/>
</dbReference>
<keyword evidence="3" id="KW-1277">Toxin-antitoxin system</keyword>
<evidence type="ECO:0000259" key="8">
    <source>
        <dbReference type="Pfam" id="PF06414"/>
    </source>
</evidence>
<name>A0A660E0D4_9LACO</name>
<dbReference type="Proteomes" id="UP000289996">
    <property type="component" value="Unassembled WGS sequence"/>
</dbReference>
<dbReference type="PANTHER" id="PTHR39206:SF1">
    <property type="entry name" value="SLL8004 PROTEIN"/>
    <property type="match status" value="1"/>
</dbReference>
<keyword evidence="5" id="KW-0067">ATP-binding</keyword>